<dbReference type="EMBL" id="FQUH01000001">
    <property type="protein sequence ID" value="SHE43552.1"/>
    <property type="molecule type" value="Genomic_DNA"/>
</dbReference>
<evidence type="ECO:0000256" key="1">
    <source>
        <dbReference type="SAM" id="MobiDB-lite"/>
    </source>
</evidence>
<organism evidence="2 3">
    <name type="scientific">Vibrio gazogenes DSM 21264 = NBRC 103151</name>
    <dbReference type="NCBI Taxonomy" id="1123492"/>
    <lineage>
        <taxon>Bacteria</taxon>
        <taxon>Pseudomonadati</taxon>
        <taxon>Pseudomonadota</taxon>
        <taxon>Gammaproteobacteria</taxon>
        <taxon>Vibrionales</taxon>
        <taxon>Vibrionaceae</taxon>
        <taxon>Vibrio</taxon>
    </lineage>
</organism>
<sequence length="236" mass="25269">MAGKKQQKKWVKHPGNAYASGLRKGGPSSKRSKQSGVPEKAYSAIVAARARKVEKGTSSFGQEGLARCHRASDKYTRDRLAAASNMLVTESSQEERTKVLRATVEYVNTLHKKEGTDPTTDRATQTVTKALTEQSQQGQSTVSEADYQAAVTRLANHASENFFMGDGPTNSAIGAHADGRDTGGGTKTRSPTPRSRAIHQAGALLDKRTGRSVSPRTRAFAKGELPGGMQTSARPK</sequence>
<keyword evidence="3" id="KW-1185">Reference proteome</keyword>
<dbReference type="AlphaFoldDB" id="A0A1M4TGC7"/>
<evidence type="ECO:0000313" key="2">
    <source>
        <dbReference type="EMBL" id="SHE43552.1"/>
    </source>
</evidence>
<dbReference type="Proteomes" id="UP000184159">
    <property type="component" value="Unassembled WGS sequence"/>
</dbReference>
<evidence type="ECO:0000313" key="3">
    <source>
        <dbReference type="Proteomes" id="UP000184159"/>
    </source>
</evidence>
<feature type="compositionally biased region" description="Basic residues" evidence="1">
    <location>
        <begin position="1"/>
        <end position="12"/>
    </location>
</feature>
<gene>
    <name evidence="2" type="ORF">SAMN02745781_00311</name>
</gene>
<feature type="region of interest" description="Disordered" evidence="1">
    <location>
        <begin position="162"/>
        <end position="236"/>
    </location>
</feature>
<accession>A0A1M4TGC7</accession>
<name>A0A1M4TGC7_VIBGA</name>
<reference evidence="3" key="1">
    <citation type="submission" date="2016-11" db="EMBL/GenBank/DDBJ databases">
        <authorList>
            <person name="Varghese N."/>
            <person name="Submissions S."/>
        </authorList>
    </citation>
    <scope>NUCLEOTIDE SEQUENCE [LARGE SCALE GENOMIC DNA]</scope>
    <source>
        <strain evidence="3">DSM 21264</strain>
    </source>
</reference>
<protein>
    <submittedName>
        <fullName evidence="2">Uncharacterized protein</fullName>
    </submittedName>
</protein>
<feature type="region of interest" description="Disordered" evidence="1">
    <location>
        <begin position="1"/>
        <end position="40"/>
    </location>
</feature>
<proteinExistence type="predicted"/>